<keyword evidence="2" id="KW-1185">Reference proteome</keyword>
<evidence type="ECO:0000313" key="1">
    <source>
        <dbReference type="EMBL" id="QZE15480.1"/>
    </source>
</evidence>
<dbReference type="Proteomes" id="UP000826212">
    <property type="component" value="Chromosome"/>
</dbReference>
<dbReference type="EMBL" id="CP081303">
    <property type="protein sequence ID" value="QZE15480.1"/>
    <property type="molecule type" value="Genomic_DNA"/>
</dbReference>
<organism evidence="1 2">
    <name type="scientific">Halosquirtibacter laminarini</name>
    <dbReference type="NCBI Taxonomy" id="3374600"/>
    <lineage>
        <taxon>Bacteria</taxon>
        <taxon>Pseudomonadati</taxon>
        <taxon>Bacteroidota</taxon>
        <taxon>Bacteroidia</taxon>
        <taxon>Marinilabiliales</taxon>
        <taxon>Prolixibacteraceae</taxon>
        <taxon>Halosquirtibacter</taxon>
    </lineage>
</organism>
<accession>A0AC61NKW7</accession>
<proteinExistence type="predicted"/>
<protein>
    <submittedName>
        <fullName evidence="1">FAM83 family protein</fullName>
    </submittedName>
</protein>
<gene>
    <name evidence="1" type="ORF">K4L44_06520</name>
</gene>
<evidence type="ECO:0000313" key="2">
    <source>
        <dbReference type="Proteomes" id="UP000826212"/>
    </source>
</evidence>
<name>A0AC61NKW7_9BACT</name>
<reference evidence="1" key="1">
    <citation type="submission" date="2021-08" db="EMBL/GenBank/DDBJ databases">
        <title>Novel anaerobic bacterium isolated from sea squirt in East Sea, Republic of Korea.</title>
        <authorList>
            <person name="Nguyen T.H."/>
            <person name="Li Z."/>
            <person name="Lee Y.-J."/>
            <person name="Ko J."/>
            <person name="Kim S.-G."/>
        </authorList>
    </citation>
    <scope>NUCLEOTIDE SEQUENCE</scope>
    <source>
        <strain evidence="1">KCTC 25031</strain>
    </source>
</reference>
<sequence length="673" mass="77540">MEPIKQEVLNNHQIYEAITTALQGATTEILVVTAWFTDPMLLEHLMDRAQNGVRIGVVISEDEENKRLDFSKLTSLGASIYRIGSRGNKRGMMHQKFCVVDKSVAIHGSYNWTVNARKNNEESAILTNHRETIDSLIANYHQIIDNKDTMGLKNLLHRKEAKKQKKENAEQKTPIVMNSKSDKTQSLSHADRLESILDNLLESEFSNFDKDRMKALGYQNSKEKSGDHEVLQNILDTLYADFAGELNIAHEKKQNMILRIQEEVQKQMTGIEAKRDAEIREANIACETERSDYDRNINEFNTQIENEELKKKGLVDGIMKRLQNQKSDLLKAIDDLQVSFAKTKLNWSKLGPSILFMIIMFVYLIVFYSSAGYILIFGKQDAEFAKNTNALGTYLPPEVFDPQAITHVLEKGATGVMFVFLFVFVPLVLSIIDLFLERSTQRWKRYTKFGLKWFGILFIDAIIAYKVAATIHETTYLKSGLGDPLFHLKDCFTSVDFYLVFALGSFGLVLFSSLFKYIIKCFSERNEDEVRAENKIKERQFRSEIKRADECLMKEEKRLIAVEQEINQIKQKREVLLKKIDSIPMVFENKKNAVLRLADQKSEEVSYIKSLYLSKLENNNLKFSFSMLTNRVNTFMNGWTAFLHSEFSVAKAEQKSKEAMALKDTWLLNNQNR</sequence>